<feature type="domain" description="Mur ligase C-terminal" evidence="3">
    <location>
        <begin position="230"/>
        <end position="362"/>
    </location>
</feature>
<name>A0A1G1WSB5_9BACT</name>
<dbReference type="UniPathway" id="UPA00219"/>
<keyword evidence="2" id="KW-0133">Cell shape</keyword>
<dbReference type="Gene3D" id="3.90.190.20">
    <property type="entry name" value="Mur ligase, C-terminal domain"/>
    <property type="match status" value="1"/>
</dbReference>
<dbReference type="Gene3D" id="3.40.1190.10">
    <property type="entry name" value="Mur-like, catalytic domain"/>
    <property type="match status" value="1"/>
</dbReference>
<protein>
    <recommendedName>
        <fullName evidence="7">UDP-N-acetylmuramoyl-L-alanyl-D-glutamate--2, 6-diaminopimelate ligase</fullName>
    </recommendedName>
</protein>
<evidence type="ECO:0000313" key="5">
    <source>
        <dbReference type="EMBL" id="OGY30629.1"/>
    </source>
</evidence>
<comment type="caution">
    <text evidence="5">The sequence shown here is derived from an EMBL/GenBank/DDBJ whole genome shotgun (WGS) entry which is preliminary data.</text>
</comment>
<evidence type="ECO:0000256" key="1">
    <source>
        <dbReference type="ARBA" id="ARBA00005898"/>
    </source>
</evidence>
<dbReference type="Pfam" id="PF08245">
    <property type="entry name" value="Mur_ligase_M"/>
    <property type="match status" value="1"/>
</dbReference>
<dbReference type="GO" id="GO:0071555">
    <property type="term" value="P:cell wall organization"/>
    <property type="evidence" value="ECO:0007669"/>
    <property type="project" value="UniProtKB-KW"/>
</dbReference>
<dbReference type="PANTHER" id="PTHR23135">
    <property type="entry name" value="MUR LIGASE FAMILY MEMBER"/>
    <property type="match status" value="1"/>
</dbReference>
<dbReference type="GO" id="GO:0005524">
    <property type="term" value="F:ATP binding"/>
    <property type="evidence" value="ECO:0007669"/>
    <property type="project" value="InterPro"/>
</dbReference>
<sequence>KIIGVTGTDGKTTTVQLIHHILGESGKKVSMLSTVNAKIGDKVIDTGLHVTTPDPFKVQALLNKMVKAGSEYVVLETTSHGLAQGRVAFVDFLVGVITNVTHEHIDYHHSFDNYVNAKAKILNGVSYRILNYDDPSFGFLKERGTGQLVSFGLKEGADYRAQISNSGRGKLEIELTYPDKKKKASVGIKTNLFGSYNAYNILSAFIVCHLLSTEPKKITSLVATFSGVPGRMQFIDEGQNFDCVVDFAHTPASLKVALESLNKIKKGKIIAVFGSAGERDVEKRPAMGKIATELADYSIFTAEDPRGEDVNKIIDQISKGAESIGGIPNRTFWKIANREEAINTAVQSLASGGDIVAIFGKGHEMSMNIKGREYPWSDEQVARSAIKTKLAKIKA</sequence>
<comment type="subcellular location">
    <subcellularLocation>
        <location evidence="2">Cytoplasm</location>
    </subcellularLocation>
</comment>
<feature type="non-terminal residue" evidence="5">
    <location>
        <position position="1"/>
    </location>
</feature>
<dbReference type="SUPFAM" id="SSF53623">
    <property type="entry name" value="MurD-like peptide ligases, catalytic domain"/>
    <property type="match status" value="1"/>
</dbReference>
<reference evidence="5 6" key="1">
    <citation type="journal article" date="2016" name="Nat. Commun.">
        <title>Thousands of microbial genomes shed light on interconnected biogeochemical processes in an aquifer system.</title>
        <authorList>
            <person name="Anantharaman K."/>
            <person name="Brown C.T."/>
            <person name="Hug L.A."/>
            <person name="Sharon I."/>
            <person name="Castelle C.J."/>
            <person name="Probst A.J."/>
            <person name="Thomas B.C."/>
            <person name="Singh A."/>
            <person name="Wilkins M.J."/>
            <person name="Karaoz U."/>
            <person name="Brodie E.L."/>
            <person name="Williams K.H."/>
            <person name="Hubbard S.S."/>
            <person name="Banfield J.F."/>
        </authorList>
    </citation>
    <scope>NUCLEOTIDE SEQUENCE [LARGE SCALE GENOMIC DNA]</scope>
</reference>
<evidence type="ECO:0000313" key="6">
    <source>
        <dbReference type="Proteomes" id="UP000179279"/>
    </source>
</evidence>
<evidence type="ECO:0008006" key="7">
    <source>
        <dbReference type="Google" id="ProtNLM"/>
    </source>
</evidence>
<dbReference type="InterPro" id="IPR036565">
    <property type="entry name" value="Mur-like_cat_sf"/>
</dbReference>
<dbReference type="AlphaFoldDB" id="A0A1G1WSB5"/>
<dbReference type="InterPro" id="IPR013221">
    <property type="entry name" value="Mur_ligase_cen"/>
</dbReference>
<dbReference type="EMBL" id="MHDA01000045">
    <property type="protein sequence ID" value="OGY30629.1"/>
    <property type="molecule type" value="Genomic_DNA"/>
</dbReference>
<dbReference type="GO" id="GO:0008360">
    <property type="term" value="P:regulation of cell shape"/>
    <property type="evidence" value="ECO:0007669"/>
    <property type="project" value="UniProtKB-KW"/>
</dbReference>
<dbReference type="InterPro" id="IPR005761">
    <property type="entry name" value="UDP-N-AcMur-Glu-dNH2Pim_ligase"/>
</dbReference>
<keyword evidence="2" id="KW-0573">Peptidoglycan synthesis</keyword>
<evidence type="ECO:0000256" key="2">
    <source>
        <dbReference type="RuleBase" id="RU004135"/>
    </source>
</evidence>
<evidence type="ECO:0000259" key="3">
    <source>
        <dbReference type="Pfam" id="PF02875"/>
    </source>
</evidence>
<dbReference type="GO" id="GO:0016881">
    <property type="term" value="F:acid-amino acid ligase activity"/>
    <property type="evidence" value="ECO:0007669"/>
    <property type="project" value="InterPro"/>
</dbReference>
<keyword evidence="2" id="KW-0961">Cell wall biogenesis/degradation</keyword>
<proteinExistence type="inferred from homology"/>
<dbReference type="InterPro" id="IPR004101">
    <property type="entry name" value="Mur_ligase_C"/>
</dbReference>
<keyword evidence="2" id="KW-0132">Cell division</keyword>
<dbReference type="PANTHER" id="PTHR23135:SF4">
    <property type="entry name" value="UDP-N-ACETYLMURAMOYL-L-ALANYL-D-GLUTAMATE--2,6-DIAMINOPIMELATE LIGASE MURE HOMOLOG, CHLOROPLASTIC"/>
    <property type="match status" value="1"/>
</dbReference>
<dbReference type="Pfam" id="PF02875">
    <property type="entry name" value="Mur_ligase_C"/>
    <property type="match status" value="1"/>
</dbReference>
<comment type="similarity">
    <text evidence="1">Belongs to the MurCDEF family. MurE subfamily.</text>
</comment>
<evidence type="ECO:0000259" key="4">
    <source>
        <dbReference type="Pfam" id="PF08245"/>
    </source>
</evidence>
<dbReference type="InterPro" id="IPR036615">
    <property type="entry name" value="Mur_ligase_C_dom_sf"/>
</dbReference>
<dbReference type="SUPFAM" id="SSF53244">
    <property type="entry name" value="MurD-like peptide ligases, peptide-binding domain"/>
    <property type="match status" value="1"/>
</dbReference>
<dbReference type="NCBIfam" id="NF001126">
    <property type="entry name" value="PRK00139.1-4"/>
    <property type="match status" value="1"/>
</dbReference>
<accession>A0A1G1WSB5</accession>
<dbReference type="GO" id="GO:0051301">
    <property type="term" value="P:cell division"/>
    <property type="evidence" value="ECO:0007669"/>
    <property type="project" value="UniProtKB-KW"/>
</dbReference>
<keyword evidence="2" id="KW-0131">Cell cycle</keyword>
<dbReference type="Proteomes" id="UP000179279">
    <property type="component" value="Unassembled WGS sequence"/>
</dbReference>
<comment type="pathway">
    <text evidence="2">Cell wall biogenesis; peptidoglycan biosynthesis.</text>
</comment>
<dbReference type="NCBIfam" id="TIGR01085">
    <property type="entry name" value="murE"/>
    <property type="match status" value="1"/>
</dbReference>
<dbReference type="GO" id="GO:0009252">
    <property type="term" value="P:peptidoglycan biosynthetic process"/>
    <property type="evidence" value="ECO:0007669"/>
    <property type="project" value="UniProtKB-UniPathway"/>
</dbReference>
<gene>
    <name evidence="5" type="ORF">A3A57_00095</name>
</gene>
<feature type="domain" description="Mur ligase central" evidence="4">
    <location>
        <begin position="5"/>
        <end position="207"/>
    </location>
</feature>
<dbReference type="GO" id="GO:0005737">
    <property type="term" value="C:cytoplasm"/>
    <property type="evidence" value="ECO:0007669"/>
    <property type="project" value="UniProtKB-SubCell"/>
</dbReference>
<organism evidence="5 6">
    <name type="scientific">Candidatus Woykebacteria bacterium RIFCSPLOWO2_01_FULL_41_12</name>
    <dbReference type="NCBI Taxonomy" id="1802604"/>
    <lineage>
        <taxon>Bacteria</taxon>
        <taxon>Candidatus Woykeibacteriota</taxon>
    </lineage>
</organism>